<evidence type="ECO:0000256" key="1">
    <source>
        <dbReference type="SAM" id="MobiDB-lite"/>
    </source>
</evidence>
<dbReference type="InterPro" id="IPR012334">
    <property type="entry name" value="Pectin_lyas_fold"/>
</dbReference>
<accession>A0ABY7AS04</accession>
<evidence type="ECO:0000259" key="3">
    <source>
        <dbReference type="Pfam" id="PF13229"/>
    </source>
</evidence>
<feature type="compositionally biased region" description="Polar residues" evidence="1">
    <location>
        <begin position="55"/>
        <end position="64"/>
    </location>
</feature>
<dbReference type="InterPro" id="IPR011050">
    <property type="entry name" value="Pectin_lyase_fold/virulence"/>
</dbReference>
<feature type="region of interest" description="Disordered" evidence="1">
    <location>
        <begin position="42"/>
        <end position="70"/>
    </location>
</feature>
<gene>
    <name evidence="4" type="ORF">OLW01_05620</name>
</gene>
<feature type="chain" id="PRO_5046958865" description="Right handed beta helix domain-containing protein" evidence="2">
    <location>
        <begin position="25"/>
        <end position="535"/>
    </location>
</feature>
<evidence type="ECO:0000313" key="5">
    <source>
        <dbReference type="Proteomes" id="UP001163726"/>
    </source>
</evidence>
<dbReference type="EMBL" id="CP109965">
    <property type="protein sequence ID" value="WAJ71275.1"/>
    <property type="molecule type" value="Genomic_DNA"/>
</dbReference>
<keyword evidence="2" id="KW-0732">Signal</keyword>
<dbReference type="Gene3D" id="2.160.20.10">
    <property type="entry name" value="Single-stranded right-handed beta-helix, Pectin lyase-like"/>
    <property type="match status" value="1"/>
</dbReference>
<name>A0ABY7AS04_9ALTE</name>
<keyword evidence="5" id="KW-1185">Reference proteome</keyword>
<sequence>MTYSFQKKLIALTASLLIAAPSISAPFTQGGTWYWDDADRHDTNGSYPNDDGVVRTQQAPTLGSDNERNNIRNKFDSAGVPWVEVINTPYFLGNNAPFGNQIATMNAVENTADALANRPESGPDEWQRAVNPITVLWGPVQLDNARQEIADDIERTFVFRGNWNIDAPIYVGSNKTIWIDGDLTYTGADTPHVGGAAYTPKGSKMHGVFTVRRKASAWDANRGNIGENDWTSLGQNYAEPPNIVELNKPLKESIENQPIVQNVTFLGSQRGKIKVELSTAQSNPDGNWARYDPDLKPRNSNGTLANTGQVIPRTNGIHFDHARNVVVDGVRLEGALNAIYVSGTFQVDIKNNFIDKSVFRGVHLHGSGHAADNLAFVRNNLITRNHWDGIDIDSHSARYQVEENVIIGADNRFLIWTEIDAHHNLINDNVGIINLTQHSPIGAGGFQENGTEMNIGAQGTRWNTWQNNNIFNALEAKQGFLMRGTESNRVVQQDNVTWFNNYVWQQKRSMTTSNPKMDGIVDDVMYLWLNNDGNP</sequence>
<proteinExistence type="predicted"/>
<feature type="domain" description="Right handed beta helix" evidence="3">
    <location>
        <begin position="308"/>
        <end position="406"/>
    </location>
</feature>
<protein>
    <recommendedName>
        <fullName evidence="3">Right handed beta helix domain-containing protein</fullName>
    </recommendedName>
</protein>
<feature type="signal peptide" evidence="2">
    <location>
        <begin position="1"/>
        <end position="24"/>
    </location>
</feature>
<organism evidence="4 5">
    <name type="scientific">Catenovulum adriaticum</name>
    <dbReference type="NCBI Taxonomy" id="2984846"/>
    <lineage>
        <taxon>Bacteria</taxon>
        <taxon>Pseudomonadati</taxon>
        <taxon>Pseudomonadota</taxon>
        <taxon>Gammaproteobacteria</taxon>
        <taxon>Alteromonadales</taxon>
        <taxon>Alteromonadaceae</taxon>
        <taxon>Catenovulum</taxon>
    </lineage>
</organism>
<evidence type="ECO:0000256" key="2">
    <source>
        <dbReference type="SAM" id="SignalP"/>
    </source>
</evidence>
<evidence type="ECO:0000313" key="4">
    <source>
        <dbReference type="EMBL" id="WAJ71275.1"/>
    </source>
</evidence>
<dbReference type="Pfam" id="PF13229">
    <property type="entry name" value="Beta_helix"/>
    <property type="match status" value="1"/>
</dbReference>
<reference evidence="4" key="1">
    <citation type="submission" date="2022-10" db="EMBL/GenBank/DDBJ databases">
        <title>Catenovulum adriacola sp. nov. isolated in the Harbour of Susak.</title>
        <authorList>
            <person name="Schoch T."/>
            <person name="Reich S.J."/>
            <person name="Stoeferle S."/>
            <person name="Flaiz M."/>
            <person name="Kazda M."/>
            <person name="Riedel C.U."/>
            <person name="Duerre P."/>
        </authorList>
    </citation>
    <scope>NUCLEOTIDE SEQUENCE</scope>
    <source>
        <strain evidence="4">TS8</strain>
    </source>
</reference>
<dbReference type="InterPro" id="IPR039448">
    <property type="entry name" value="Beta_helix"/>
</dbReference>
<dbReference type="SUPFAM" id="SSF51126">
    <property type="entry name" value="Pectin lyase-like"/>
    <property type="match status" value="1"/>
</dbReference>
<dbReference type="Proteomes" id="UP001163726">
    <property type="component" value="Chromosome"/>
</dbReference>
<dbReference type="RefSeq" id="WP_268075751.1">
    <property type="nucleotide sequence ID" value="NZ_CP109965.1"/>
</dbReference>